<organism evidence="9 10">
    <name type="scientific">Lodderomyces elongisporus (strain ATCC 11503 / CBS 2605 / JCM 1781 / NBRC 1676 / NRRL YB-4239)</name>
    <name type="common">Yeast</name>
    <name type="synonym">Saccharomyces elongisporus</name>
    <dbReference type="NCBI Taxonomy" id="379508"/>
    <lineage>
        <taxon>Eukaryota</taxon>
        <taxon>Fungi</taxon>
        <taxon>Dikarya</taxon>
        <taxon>Ascomycota</taxon>
        <taxon>Saccharomycotina</taxon>
        <taxon>Pichiomycetes</taxon>
        <taxon>Debaryomycetaceae</taxon>
        <taxon>Candida/Lodderomyces clade</taxon>
        <taxon>Lodderomyces</taxon>
    </lineage>
</organism>
<dbReference type="InterPro" id="IPR017437">
    <property type="entry name" value="ATP-NAD_kinase_PpnK-typ_C"/>
</dbReference>
<dbReference type="Pfam" id="PF20143">
    <property type="entry name" value="NAD_kinase_C"/>
    <property type="match status" value="1"/>
</dbReference>
<evidence type="ECO:0000256" key="8">
    <source>
        <dbReference type="SAM" id="MobiDB-lite"/>
    </source>
</evidence>
<feature type="compositionally biased region" description="Acidic residues" evidence="8">
    <location>
        <begin position="688"/>
        <end position="703"/>
    </location>
</feature>
<dbReference type="InParanoid" id="A5DZE5"/>
<evidence type="ECO:0000256" key="4">
    <source>
        <dbReference type="ARBA" id="ARBA00022777"/>
    </source>
</evidence>
<dbReference type="Pfam" id="PF01513">
    <property type="entry name" value="NAD_kinase"/>
    <property type="match status" value="1"/>
</dbReference>
<sequence length="773" mass="85533">MSDYTQSQLTAQIRNLNTSSNNSSNQTFRKENDNIENDNSENIKSKNQKDNHNTEDVGKRKGSTPKTNIKPLTSLTSTESQSHSQPQPQPRPQPQSKSQLPTTPASTSAMDLQQLRESRKNGISHVSSSSSISSLATEVQPDGTNIPEPLHAESQARQIPQPQQRKQNHLINDHPLVLPQPQFPHHHQHQHQHQHQHPQTQTQTQTPQQPQPSSFRRKNSIQRFNRSLLNSSTTSMASSYNGVGSFTNSAANSGLNSGVNSGSVSALHSMSSSPKDSFIRETPRIHSKLYCEEVAGGAKTAKEVLSRLSTDELRSVRTHTELAETANGVRMLAKNLSRATIQLNVKSIMIITKARDNALVYLTREVVEWLFSEHEDMTIYVDAKLQASKRFNCDAIIQEYPVAAKQLKFWNKKLTMKSPELFDLVVTLGGDGTVLFVSNLFQRIVPPVLSFALGSLGFLTNFKFDDYKSRLDHCINSGVKANLRMRFTCRVHTNEGKLICEQQVLNELVVDRGPSPFVTQLELYGDGSLLTIAQADGLIIATPTGSTAYSLSAGGSLVHPGVSAISVTPICPHTLSFRPILLPDGMFLKIKVPLTSRSTAWCSFDGRVRTELAKGYYVTVQASPFPFPTVISSKNEYIDSVSRNLHWNIREQQKPFSSYLKPEMRRMIADNPEDQGTFDKLNSGATGAEDETEEEEFDIDYGDQDVKEEKHIATSGGQGGSQDASETNSEDMLFIPPGGGTQTPQNANYLNSDERSCYAHPHAKIHLSGNGDL</sequence>
<dbReference type="Proteomes" id="UP000001996">
    <property type="component" value="Unassembled WGS sequence"/>
</dbReference>
<feature type="compositionally biased region" description="Polar residues" evidence="8">
    <location>
        <begin position="100"/>
        <end position="111"/>
    </location>
</feature>
<evidence type="ECO:0000256" key="1">
    <source>
        <dbReference type="ARBA" id="ARBA00010995"/>
    </source>
</evidence>
<feature type="compositionally biased region" description="Low complexity" evidence="8">
    <location>
        <begin position="15"/>
        <end position="25"/>
    </location>
</feature>
<dbReference type="OrthoDB" id="24581at2759"/>
<feature type="compositionally biased region" description="Low complexity" evidence="8">
    <location>
        <begin position="123"/>
        <end position="134"/>
    </location>
</feature>
<dbReference type="EMBL" id="CH981526">
    <property type="protein sequence ID" value="EDK44553.1"/>
    <property type="molecule type" value="Genomic_DNA"/>
</dbReference>
<feature type="region of interest" description="Disordered" evidence="8">
    <location>
        <begin position="175"/>
        <end position="219"/>
    </location>
</feature>
<keyword evidence="2" id="KW-0808">Transferase</keyword>
<dbReference type="PANTHER" id="PTHR20275">
    <property type="entry name" value="NAD KINASE"/>
    <property type="match status" value="1"/>
</dbReference>
<feature type="compositionally biased region" description="Polar residues" evidence="8">
    <location>
        <begin position="1"/>
        <end position="14"/>
    </location>
</feature>
<dbReference type="InterPro" id="IPR017438">
    <property type="entry name" value="ATP-NAD_kinase_N"/>
</dbReference>
<dbReference type="HAMAP" id="MF_00361">
    <property type="entry name" value="NAD_kinase"/>
    <property type="match status" value="1"/>
</dbReference>
<dbReference type="FunFam" id="2.60.200.30:FF:000009">
    <property type="entry name" value="Poly(P)/ATP NAD kinase"/>
    <property type="match status" value="1"/>
</dbReference>
<feature type="compositionally biased region" description="Basic residues" evidence="8">
    <location>
        <begin position="184"/>
        <end position="196"/>
    </location>
</feature>
<evidence type="ECO:0000313" key="10">
    <source>
        <dbReference type="Proteomes" id="UP000001996"/>
    </source>
</evidence>
<feature type="compositionally biased region" description="Polar residues" evidence="8">
    <location>
        <begin position="64"/>
        <end position="79"/>
    </location>
</feature>
<evidence type="ECO:0000256" key="6">
    <source>
        <dbReference type="ARBA" id="ARBA00022857"/>
    </source>
</evidence>
<proteinExistence type="inferred from homology"/>
<dbReference type="AlphaFoldDB" id="A5DZE5"/>
<dbReference type="STRING" id="379508.A5DZE5"/>
<comment type="similarity">
    <text evidence="1">Belongs to the NAD kinase family.</text>
</comment>
<keyword evidence="5" id="KW-0067">ATP-binding</keyword>
<dbReference type="Gene3D" id="2.60.200.30">
    <property type="entry name" value="Probable inorganic polyphosphate/atp-NAD kinase, domain 2"/>
    <property type="match status" value="1"/>
</dbReference>
<dbReference type="VEuPathDB" id="FungiDB:LELG_02732"/>
<evidence type="ECO:0000313" key="9">
    <source>
        <dbReference type="EMBL" id="EDK44553.1"/>
    </source>
</evidence>
<feature type="compositionally biased region" description="Basic and acidic residues" evidence="8">
    <location>
        <begin position="41"/>
        <end position="59"/>
    </location>
</feature>
<dbReference type="GO" id="GO:0019674">
    <property type="term" value="P:NAD+ metabolic process"/>
    <property type="evidence" value="ECO:0007669"/>
    <property type="project" value="InterPro"/>
</dbReference>
<accession>A5DZE5</accession>
<dbReference type="GO" id="GO:0005524">
    <property type="term" value="F:ATP binding"/>
    <property type="evidence" value="ECO:0007669"/>
    <property type="project" value="UniProtKB-KW"/>
</dbReference>
<keyword evidence="6" id="KW-0521">NADP</keyword>
<feature type="region of interest" description="Disordered" evidence="8">
    <location>
        <begin position="670"/>
        <end position="749"/>
    </location>
</feature>
<dbReference type="SUPFAM" id="SSF111331">
    <property type="entry name" value="NAD kinase/diacylglycerol kinase-like"/>
    <property type="match status" value="1"/>
</dbReference>
<dbReference type="GeneID" id="5233491"/>
<name>A5DZE5_LODEL</name>
<protein>
    <recommendedName>
        <fullName evidence="11">NAD(+) kinase</fullName>
    </recommendedName>
</protein>
<dbReference type="InterPro" id="IPR002504">
    <property type="entry name" value="NADK"/>
</dbReference>
<dbReference type="KEGG" id="lel:PVL30_003576"/>
<dbReference type="eggNOG" id="KOG2178">
    <property type="taxonomic scope" value="Eukaryota"/>
</dbReference>
<evidence type="ECO:0000256" key="7">
    <source>
        <dbReference type="ARBA" id="ARBA00023027"/>
    </source>
</evidence>
<evidence type="ECO:0000256" key="2">
    <source>
        <dbReference type="ARBA" id="ARBA00022679"/>
    </source>
</evidence>
<feature type="region of interest" description="Disordered" evidence="8">
    <location>
        <begin position="1"/>
        <end position="149"/>
    </location>
</feature>
<dbReference type="InterPro" id="IPR016064">
    <property type="entry name" value="NAD/diacylglycerol_kinase_sf"/>
</dbReference>
<reference evidence="9 10" key="1">
    <citation type="journal article" date="2009" name="Nature">
        <title>Evolution of pathogenicity and sexual reproduction in eight Candida genomes.</title>
        <authorList>
            <person name="Butler G."/>
            <person name="Rasmussen M.D."/>
            <person name="Lin M.F."/>
            <person name="Santos M.A."/>
            <person name="Sakthikumar S."/>
            <person name="Munro C.A."/>
            <person name="Rheinbay E."/>
            <person name="Grabherr M."/>
            <person name="Forche A."/>
            <person name="Reedy J.L."/>
            <person name="Agrafioti I."/>
            <person name="Arnaud M.B."/>
            <person name="Bates S."/>
            <person name="Brown A.J."/>
            <person name="Brunke S."/>
            <person name="Costanzo M.C."/>
            <person name="Fitzpatrick D.A."/>
            <person name="de Groot P.W."/>
            <person name="Harris D."/>
            <person name="Hoyer L.L."/>
            <person name="Hube B."/>
            <person name="Klis F.M."/>
            <person name="Kodira C."/>
            <person name="Lennard N."/>
            <person name="Logue M.E."/>
            <person name="Martin R."/>
            <person name="Neiman A.M."/>
            <person name="Nikolaou E."/>
            <person name="Quail M.A."/>
            <person name="Quinn J."/>
            <person name="Santos M.C."/>
            <person name="Schmitzberger F.F."/>
            <person name="Sherlock G."/>
            <person name="Shah P."/>
            <person name="Silverstein K.A."/>
            <person name="Skrzypek M.S."/>
            <person name="Soll D."/>
            <person name="Staggs R."/>
            <person name="Stansfield I."/>
            <person name="Stumpf M.P."/>
            <person name="Sudbery P.E."/>
            <person name="Srikantha T."/>
            <person name="Zeng Q."/>
            <person name="Berman J."/>
            <person name="Berriman M."/>
            <person name="Heitman J."/>
            <person name="Gow N.A."/>
            <person name="Lorenz M.C."/>
            <person name="Birren B.W."/>
            <person name="Kellis M."/>
            <person name="Cuomo C.A."/>
        </authorList>
    </citation>
    <scope>NUCLEOTIDE SEQUENCE [LARGE SCALE GENOMIC DNA]</scope>
    <source>
        <strain evidence="10">ATCC 11503 / BCRC 21390 / CBS 2605 / JCM 1781 / NBRC 1676 / NRRL YB-4239</strain>
    </source>
</reference>
<evidence type="ECO:0000256" key="5">
    <source>
        <dbReference type="ARBA" id="ARBA00022840"/>
    </source>
</evidence>
<keyword evidence="10" id="KW-1185">Reference proteome</keyword>
<dbReference type="FunCoup" id="A5DZE5">
    <property type="interactions" value="536"/>
</dbReference>
<keyword evidence="4" id="KW-0418">Kinase</keyword>
<feature type="compositionally biased region" description="Low complexity" evidence="8">
    <location>
        <begin position="197"/>
        <end position="212"/>
    </location>
</feature>
<evidence type="ECO:0008006" key="11">
    <source>
        <dbReference type="Google" id="ProtNLM"/>
    </source>
</evidence>
<dbReference type="GO" id="GO:0006741">
    <property type="term" value="P:NADP+ biosynthetic process"/>
    <property type="evidence" value="ECO:0007669"/>
    <property type="project" value="InterPro"/>
</dbReference>
<feature type="region of interest" description="Disordered" evidence="8">
    <location>
        <begin position="259"/>
        <end position="278"/>
    </location>
</feature>
<gene>
    <name evidence="9" type="ORF">LELG_02732</name>
</gene>
<dbReference type="HOGENOM" id="CLU_008831_1_0_1"/>
<keyword evidence="7" id="KW-0520">NAD</keyword>
<dbReference type="PANTHER" id="PTHR20275:SF0">
    <property type="entry name" value="NAD KINASE"/>
    <property type="match status" value="1"/>
</dbReference>
<dbReference type="GO" id="GO:0003951">
    <property type="term" value="F:NAD+ kinase activity"/>
    <property type="evidence" value="ECO:0007669"/>
    <property type="project" value="InterPro"/>
</dbReference>
<dbReference type="Gene3D" id="3.40.50.10330">
    <property type="entry name" value="Probable inorganic polyphosphate/atp-NAD kinase, domain 1"/>
    <property type="match status" value="1"/>
</dbReference>
<evidence type="ECO:0000256" key="3">
    <source>
        <dbReference type="ARBA" id="ARBA00022741"/>
    </source>
</evidence>
<keyword evidence="3" id="KW-0547">Nucleotide-binding</keyword>